<dbReference type="InterPro" id="IPR011898">
    <property type="entry name" value="PorD_KorD"/>
</dbReference>
<evidence type="ECO:0000313" key="8">
    <source>
        <dbReference type="EMBL" id="VAY86288.1"/>
    </source>
</evidence>
<dbReference type="SUPFAM" id="SSF54862">
    <property type="entry name" value="4Fe-4S ferredoxins"/>
    <property type="match status" value="1"/>
</dbReference>
<keyword evidence="2" id="KW-0004">4Fe-4S</keyword>
<keyword evidence="8" id="KW-0670">Pyruvate</keyword>
<dbReference type="NCBIfam" id="NF007204">
    <property type="entry name" value="PRK09625.1"/>
    <property type="match status" value="1"/>
</dbReference>
<sequence>MAQDSGWNLITPGATLFAFDEVFTDNPSGILREDRVYAQTNSRVDDVSGWRSSKPVFNRDFCINCHYCWVYCPDMSIIPSEKKFGHIDYSHCKGCGICVEVCPTNPKSLLMFDEKSKEKDCISAWPKKEKKS</sequence>
<dbReference type="InterPro" id="IPR017900">
    <property type="entry name" value="4Fe4S_Fe_S_CS"/>
</dbReference>
<evidence type="ECO:0000256" key="6">
    <source>
        <dbReference type="ARBA" id="ARBA00023014"/>
    </source>
</evidence>
<dbReference type="InterPro" id="IPR017896">
    <property type="entry name" value="4Fe4S_Fe-S-bd"/>
</dbReference>
<dbReference type="PROSITE" id="PS00198">
    <property type="entry name" value="4FE4S_FER_1"/>
    <property type="match status" value="1"/>
</dbReference>
<dbReference type="Pfam" id="PF14697">
    <property type="entry name" value="Fer4_21"/>
    <property type="match status" value="1"/>
</dbReference>
<gene>
    <name evidence="8" type="ORF">MNB_ARC-1_825</name>
</gene>
<keyword evidence="8" id="KW-0560">Oxidoreductase</keyword>
<keyword evidence="3" id="KW-0479">Metal-binding</keyword>
<dbReference type="PANTHER" id="PTHR43724:SF1">
    <property type="entry name" value="PYRUVATE SYNTHASE SUBUNIT PORD"/>
    <property type="match status" value="1"/>
</dbReference>
<dbReference type="EMBL" id="UOYO01000003">
    <property type="protein sequence ID" value="VAY86288.1"/>
    <property type="molecule type" value="Genomic_DNA"/>
</dbReference>
<name>A0A3B1EA09_9ZZZZ</name>
<dbReference type="PROSITE" id="PS51379">
    <property type="entry name" value="4FE4S_FER_2"/>
    <property type="match status" value="2"/>
</dbReference>
<dbReference type="GO" id="GO:0046872">
    <property type="term" value="F:metal ion binding"/>
    <property type="evidence" value="ECO:0007669"/>
    <property type="project" value="UniProtKB-KW"/>
</dbReference>
<dbReference type="NCBIfam" id="TIGR02179">
    <property type="entry name" value="PorD_KorD"/>
    <property type="match status" value="1"/>
</dbReference>
<keyword evidence="5" id="KW-0408">Iron</keyword>
<evidence type="ECO:0000256" key="3">
    <source>
        <dbReference type="ARBA" id="ARBA00022723"/>
    </source>
</evidence>
<keyword evidence="4" id="KW-0677">Repeat</keyword>
<dbReference type="GO" id="GO:0051539">
    <property type="term" value="F:4 iron, 4 sulfur cluster binding"/>
    <property type="evidence" value="ECO:0007669"/>
    <property type="project" value="UniProtKB-KW"/>
</dbReference>
<accession>A0A3B1EA09</accession>
<reference evidence="8" key="1">
    <citation type="submission" date="2018-10" db="EMBL/GenBank/DDBJ databases">
        <authorList>
            <person name="Aoki K."/>
        </authorList>
    </citation>
    <scope>NUCLEOTIDE SEQUENCE</scope>
</reference>
<dbReference type="Gene3D" id="3.30.70.20">
    <property type="match status" value="1"/>
</dbReference>
<evidence type="ECO:0000256" key="5">
    <source>
        <dbReference type="ARBA" id="ARBA00023004"/>
    </source>
</evidence>
<evidence type="ECO:0000256" key="1">
    <source>
        <dbReference type="ARBA" id="ARBA00001966"/>
    </source>
</evidence>
<keyword evidence="6" id="KW-0411">Iron-sulfur</keyword>
<feature type="domain" description="4Fe-4S ferredoxin-type" evidence="7">
    <location>
        <begin position="53"/>
        <end position="82"/>
    </location>
</feature>
<evidence type="ECO:0000259" key="7">
    <source>
        <dbReference type="PROSITE" id="PS51379"/>
    </source>
</evidence>
<protein>
    <submittedName>
        <fullName evidence="8">Pyruvate:ferredoxin oxidoreductase, delta subunit</fullName>
        <ecNumber evidence="8">1.2.7.1</ecNumber>
    </submittedName>
</protein>
<dbReference type="AlphaFoldDB" id="A0A3B1EA09"/>
<dbReference type="GO" id="GO:0019164">
    <property type="term" value="F:pyruvate synthase activity"/>
    <property type="evidence" value="ECO:0007669"/>
    <property type="project" value="UniProtKB-EC"/>
</dbReference>
<feature type="domain" description="4Fe-4S ferredoxin-type" evidence="7">
    <location>
        <begin position="83"/>
        <end position="114"/>
    </location>
</feature>
<organism evidence="8">
    <name type="scientific">hydrothermal vent metagenome</name>
    <dbReference type="NCBI Taxonomy" id="652676"/>
    <lineage>
        <taxon>unclassified sequences</taxon>
        <taxon>metagenomes</taxon>
        <taxon>ecological metagenomes</taxon>
    </lineage>
</organism>
<evidence type="ECO:0000256" key="2">
    <source>
        <dbReference type="ARBA" id="ARBA00022485"/>
    </source>
</evidence>
<dbReference type="PANTHER" id="PTHR43724">
    <property type="entry name" value="PYRUVATE SYNTHASE SUBUNIT PORD"/>
    <property type="match status" value="1"/>
</dbReference>
<dbReference type="EC" id="1.2.7.1" evidence="8"/>
<proteinExistence type="predicted"/>
<evidence type="ECO:0000256" key="4">
    <source>
        <dbReference type="ARBA" id="ARBA00022737"/>
    </source>
</evidence>
<comment type="cofactor">
    <cofactor evidence="1">
        <name>[4Fe-4S] cluster</name>
        <dbReference type="ChEBI" id="CHEBI:49883"/>
    </cofactor>
</comment>